<dbReference type="InterPro" id="IPR040980">
    <property type="entry name" value="SWI2_SNF2"/>
</dbReference>
<evidence type="ECO:0000256" key="6">
    <source>
        <dbReference type="ARBA" id="ARBA00022747"/>
    </source>
</evidence>
<dbReference type="Pfam" id="PF22679">
    <property type="entry name" value="T1R_D3-like"/>
    <property type="match status" value="1"/>
</dbReference>
<feature type="domain" description="Helicase ATP-binding" evidence="12">
    <location>
        <begin position="300"/>
        <end position="470"/>
    </location>
</feature>
<dbReference type="RefSeq" id="WP_278307465.1">
    <property type="nucleotide sequence ID" value="NZ_CP104008.1"/>
</dbReference>
<dbReference type="REBASE" id="710379">
    <property type="entry name" value="Mfe14822ORF789P"/>
</dbReference>
<evidence type="ECO:0000256" key="4">
    <source>
        <dbReference type="ARBA" id="ARBA00022722"/>
    </source>
</evidence>
<keyword evidence="4" id="KW-0540">Nuclease</keyword>
<keyword evidence="6 11" id="KW-0680">Restriction system</keyword>
<dbReference type="InterPro" id="IPR014001">
    <property type="entry name" value="Helicase_ATP-bd"/>
</dbReference>
<dbReference type="EC" id="3.1.21.3" evidence="11"/>
<proteinExistence type="inferred from homology"/>
<dbReference type="GO" id="GO:0005524">
    <property type="term" value="F:ATP binding"/>
    <property type="evidence" value="ECO:0007669"/>
    <property type="project" value="UniProtKB-KW"/>
</dbReference>
<comment type="similarity">
    <text evidence="2 11">Belongs to the HsdR family.</text>
</comment>
<dbReference type="EMBL" id="CP104008">
    <property type="protein sequence ID" value="WFQ92994.1"/>
    <property type="molecule type" value="Genomic_DNA"/>
</dbReference>
<dbReference type="Gene3D" id="3.40.50.300">
    <property type="entry name" value="P-loop containing nucleotide triphosphate hydrolases"/>
    <property type="match status" value="2"/>
</dbReference>
<dbReference type="Gene3D" id="3.90.1570.50">
    <property type="match status" value="1"/>
</dbReference>
<evidence type="ECO:0000256" key="3">
    <source>
        <dbReference type="ARBA" id="ARBA00011296"/>
    </source>
</evidence>
<dbReference type="InterPro" id="IPR051268">
    <property type="entry name" value="Type-I_R_enzyme_R_subunit"/>
</dbReference>
<dbReference type="CDD" id="cd22332">
    <property type="entry name" value="HsdR_N"/>
    <property type="match status" value="1"/>
</dbReference>
<evidence type="ECO:0000256" key="9">
    <source>
        <dbReference type="ARBA" id="ARBA00022840"/>
    </source>
</evidence>
<organism evidence="13 14">
    <name type="scientific">Mycoplasma feriruminatoris</name>
    <dbReference type="NCBI Taxonomy" id="1179777"/>
    <lineage>
        <taxon>Bacteria</taxon>
        <taxon>Bacillati</taxon>
        <taxon>Mycoplasmatota</taxon>
        <taxon>Mollicutes</taxon>
        <taxon>Mycoplasmataceae</taxon>
        <taxon>Mycoplasma</taxon>
    </lineage>
</organism>
<dbReference type="Pfam" id="PF04313">
    <property type="entry name" value="HSDR_N"/>
    <property type="match status" value="1"/>
</dbReference>
<dbReference type="GO" id="GO:0003677">
    <property type="term" value="F:DNA binding"/>
    <property type="evidence" value="ECO:0007669"/>
    <property type="project" value="UniProtKB-KW"/>
</dbReference>
<evidence type="ECO:0000256" key="7">
    <source>
        <dbReference type="ARBA" id="ARBA00022759"/>
    </source>
</evidence>
<keyword evidence="7" id="KW-0255">Endonuclease</keyword>
<comment type="function">
    <text evidence="11">Subunit R is required for both nuclease and ATPase activities, but not for modification.</text>
</comment>
<evidence type="ECO:0000313" key="14">
    <source>
        <dbReference type="Proteomes" id="UP001178743"/>
    </source>
</evidence>
<accession>A0AAX3TGV8</accession>
<evidence type="ECO:0000313" key="13">
    <source>
        <dbReference type="EMBL" id="WFQ92994.1"/>
    </source>
</evidence>
<evidence type="ECO:0000256" key="5">
    <source>
        <dbReference type="ARBA" id="ARBA00022741"/>
    </source>
</evidence>
<dbReference type="AlphaFoldDB" id="A0AAX3TGV8"/>
<keyword evidence="8 11" id="KW-0378">Hydrolase</keyword>
<dbReference type="Pfam" id="PF18766">
    <property type="entry name" value="SWI2_SNF2"/>
    <property type="match status" value="1"/>
</dbReference>
<dbReference type="NCBIfam" id="TIGR00348">
    <property type="entry name" value="hsdR"/>
    <property type="match status" value="1"/>
</dbReference>
<evidence type="ECO:0000259" key="12">
    <source>
        <dbReference type="PROSITE" id="PS51192"/>
    </source>
</evidence>
<name>A0AAX3TGV8_9MOLU</name>
<dbReference type="InterPro" id="IPR004473">
    <property type="entry name" value="Restrct_endonuc_typeI_HsdR"/>
</dbReference>
<comment type="catalytic activity">
    <reaction evidence="1 11">
        <text>Endonucleolytic cleavage of DNA to give random double-stranded fragments with terminal 5'-phosphates, ATP is simultaneously hydrolyzed.</text>
        <dbReference type="EC" id="3.1.21.3"/>
    </reaction>
</comment>
<dbReference type="GO" id="GO:0009035">
    <property type="term" value="F:type I site-specific deoxyribonuclease activity"/>
    <property type="evidence" value="ECO:0007669"/>
    <property type="project" value="UniProtKB-EC"/>
</dbReference>
<dbReference type="InterPro" id="IPR007409">
    <property type="entry name" value="Restrct_endonuc_type1_HsdR_N"/>
</dbReference>
<comment type="subunit">
    <text evidence="3 11">The type I restriction/modification system is composed of three polypeptides R, M and S.</text>
</comment>
<sequence>MHFISEKDFEKTIINNLKEYGWKGFPNNLDDHLTKQNNYKVVLTNPDERQLIQNWKNIIFSNNKDILNGIELSSDEMDQIIQLVNNCKSFVDSNTLISNEFITIKRTNKDDQKSFNKEVALRLINKRDINSGYTTYQIAQQIKTDKLEDSKYKRGDLMLLINGMPLIHIELKNNTQSIGDAVTQLHNYSKLGFYNGIFKLVQVIVAMTPNEMMYMPNVADYKDISKERFLKWTDENNKPINDWKTIVKQFFRIPFAHRLIADFTIADSSDNSLKLLRSYQIHAVNKIQNKFFNKEIFIEEPSKISQKGGYVWHTTGSGKTLTSFKLSTLLLEWNQADTVVFVVDRIELGTQTKSAFKNFNSSGKISVLEAESTNDLVKLLSDNSSRHQLIITSIHKQSRANQENYEKQLQQISKKKIVFIFDEAHRSTFGDMFKNIITSIPNSVVFGFTGTPIFKENKKEDRTTEDNFGPLLHKYTMDDGMNDGKVLGFTSEYVYLDGLLLPTIDQYDNRSSLNNNPTDISFDKLKKLQNLINDKDEHLLKYEKNLYKFLQSDKNNNYKEQVVDDILKKWRNKSWNNFFSAILATSSIKDAIDYFELFSKKVNDKKVQIKFTALFDPSTDISEEYDNISKGLLKSEKIKEIIYQYNNDFNTNFDALSTNDYANFKIDIQKRLARKDKYTNLDNKENKDQRLDLLIVVNQLLTGYDSKYINTVYFDKKLEDEHLIQAISRTNRIYKKEKKPLGNVVFYNRPGQMRWNVDKALVLYTNTNPEMGAPMSLELLYSKIDESFKKIKRLFEEWNYPNFESVPNSEQIKKDDAKLFLSEYQNIRTNLRTAIILGFDFDNNKKIIMTKDQWELIESRIKDIDFSQFKDSIQEDDELFLILELSDLENTSWTFVIDNNYLKKLFNDYNYKKENKEITEEYRIWFEKELENKFIIKFPKEYQQIAWECLYSLIGGLNKNVSEFDLKDEVIRRVRNKIYQEISEFSGAMNLNAEELKKIIDSDDPINAYGRFEDLCKNGLTEQAKSAIARYLNTSIEEIKPGPYKKEIKTFIKEQKKKRMKI</sequence>
<dbReference type="SMART" id="SM00487">
    <property type="entry name" value="DEXDc"/>
    <property type="match status" value="1"/>
</dbReference>
<dbReference type="PANTHER" id="PTHR30195:SF16">
    <property type="entry name" value="TYPE I RESTRICTION ENZYME ENDONUCLEASE SUBUNIT"/>
    <property type="match status" value="1"/>
</dbReference>
<evidence type="ECO:0000256" key="1">
    <source>
        <dbReference type="ARBA" id="ARBA00000851"/>
    </source>
</evidence>
<evidence type="ECO:0000256" key="2">
    <source>
        <dbReference type="ARBA" id="ARBA00008598"/>
    </source>
</evidence>
<dbReference type="Proteomes" id="UP001178743">
    <property type="component" value="Chromosome"/>
</dbReference>
<evidence type="ECO:0000256" key="11">
    <source>
        <dbReference type="RuleBase" id="RU364115"/>
    </source>
</evidence>
<keyword evidence="10 11" id="KW-0238">DNA-binding</keyword>
<reference evidence="13" key="1">
    <citation type="submission" date="2022-06" db="EMBL/GenBank/DDBJ databases">
        <title>Comparative genomic analysis of Mycoplasma feriruminatoris and the Mycoplasma mycoides cluster.</title>
        <authorList>
            <person name="Baby V."/>
            <person name="Ambroset C."/>
            <person name="Gaurivaud P."/>
            <person name="Boury C."/>
            <person name="Guichoux E."/>
            <person name="Lartigue C."/>
            <person name="Tardy F."/>
            <person name="Sirand-Pugnet P."/>
        </authorList>
    </citation>
    <scope>NUCLEOTIDE SEQUENCE</scope>
    <source>
        <strain evidence="13">L14822</strain>
    </source>
</reference>
<keyword evidence="9 11" id="KW-0067">ATP-binding</keyword>
<evidence type="ECO:0000256" key="8">
    <source>
        <dbReference type="ARBA" id="ARBA00022801"/>
    </source>
</evidence>
<evidence type="ECO:0000256" key="10">
    <source>
        <dbReference type="ARBA" id="ARBA00023125"/>
    </source>
</evidence>
<dbReference type="InterPro" id="IPR027417">
    <property type="entry name" value="P-loop_NTPase"/>
</dbReference>
<dbReference type="SUPFAM" id="SSF52540">
    <property type="entry name" value="P-loop containing nucleoside triphosphate hydrolases"/>
    <property type="match status" value="1"/>
</dbReference>
<dbReference type="PROSITE" id="PS51192">
    <property type="entry name" value="HELICASE_ATP_BIND_1"/>
    <property type="match status" value="1"/>
</dbReference>
<protein>
    <recommendedName>
        <fullName evidence="11">Type I restriction enzyme endonuclease subunit</fullName>
        <shortName evidence="11">R protein</shortName>
        <ecNumber evidence="11">3.1.21.3</ecNumber>
    </recommendedName>
</protein>
<keyword evidence="5 11" id="KW-0547">Nucleotide-binding</keyword>
<dbReference type="GO" id="GO:0009307">
    <property type="term" value="P:DNA restriction-modification system"/>
    <property type="evidence" value="ECO:0007669"/>
    <property type="project" value="UniProtKB-KW"/>
</dbReference>
<dbReference type="PANTHER" id="PTHR30195">
    <property type="entry name" value="TYPE I SITE-SPECIFIC DEOXYRIBONUCLEASE PROTEIN SUBUNIT M AND R"/>
    <property type="match status" value="1"/>
</dbReference>
<dbReference type="InterPro" id="IPR055180">
    <property type="entry name" value="HsdR_RecA-like_helicase_dom_2"/>
</dbReference>
<gene>
    <name evidence="13" type="ORF">MFERI14822_00787</name>
</gene>